<dbReference type="InterPro" id="IPR003587">
    <property type="entry name" value="Hint_dom_N"/>
</dbReference>
<name>R6TGL6_9BACT</name>
<dbReference type="NCBIfam" id="TIGR01443">
    <property type="entry name" value="intein_Cterm"/>
    <property type="match status" value="1"/>
</dbReference>
<dbReference type="SMART" id="SM00306">
    <property type="entry name" value="HintN"/>
    <property type="match status" value="1"/>
</dbReference>
<dbReference type="PROSITE" id="PS50817">
    <property type="entry name" value="INTEIN_N_TER"/>
    <property type="match status" value="1"/>
</dbReference>
<evidence type="ECO:0000313" key="2">
    <source>
        <dbReference type="EMBL" id="CDC72533.1"/>
    </source>
</evidence>
<evidence type="ECO:0000259" key="1">
    <source>
        <dbReference type="SMART" id="SM00306"/>
    </source>
</evidence>
<comment type="caution">
    <text evidence="2">The sequence shown here is derived from an EMBL/GenBank/DDBJ whole genome shotgun (WGS) entry which is preliminary data.</text>
</comment>
<dbReference type="PROSITE" id="PS50818">
    <property type="entry name" value="INTEIN_C_TER"/>
    <property type="match status" value="1"/>
</dbReference>
<dbReference type="AlphaFoldDB" id="R6TGL6"/>
<dbReference type="InterPro" id="IPR006141">
    <property type="entry name" value="Intein_N"/>
</dbReference>
<dbReference type="CDD" id="cd00081">
    <property type="entry name" value="Hint"/>
    <property type="match status" value="1"/>
</dbReference>
<dbReference type="InterPro" id="IPR036844">
    <property type="entry name" value="Hint_dom_sf"/>
</dbReference>
<dbReference type="Pfam" id="PF07591">
    <property type="entry name" value="PT-HINT"/>
    <property type="match status" value="1"/>
</dbReference>
<proteinExistence type="predicted"/>
<dbReference type="NCBIfam" id="TIGR01445">
    <property type="entry name" value="intein_Nterm"/>
    <property type="match status" value="1"/>
</dbReference>
<dbReference type="EMBL" id="CBFW010000113">
    <property type="protein sequence ID" value="CDC72533.1"/>
    <property type="molecule type" value="Genomic_DNA"/>
</dbReference>
<accession>R6TGL6</accession>
<evidence type="ECO:0000313" key="3">
    <source>
        <dbReference type="Proteomes" id="UP000017938"/>
    </source>
</evidence>
<dbReference type="InterPro" id="IPR030934">
    <property type="entry name" value="Intein_C"/>
</dbReference>
<dbReference type="Gene3D" id="2.170.16.10">
    <property type="entry name" value="Hedgehog/Intein (Hint) domain"/>
    <property type="match status" value="1"/>
</dbReference>
<protein>
    <submittedName>
        <fullName evidence="2">Pretoxin HINT domain protein</fullName>
    </submittedName>
</protein>
<dbReference type="GO" id="GO:0016539">
    <property type="term" value="P:intein-mediated protein splicing"/>
    <property type="evidence" value="ECO:0007669"/>
    <property type="project" value="InterPro"/>
</dbReference>
<sequence length="234" mass="26281">MAASSPGVCFIAGTKVSTENGRVSIENITAGMRVYAHNPETGETELKEVVRTFVRESNELVHISVNGEEIISTPTHPFWVPVKGWTKAIQLRAGDRLQLLNGEYVVIEQVQHELLESPVKVYNFEVEGFHTYFVGYGSVLVHNTCTNDNPLDSLKYSDKVKSQMDMTDNHGFPRIVDNYGGYGRTSQITGGDGLPYIKVQIPGSYNGYDGMFEYIFDLNMYCNHRVFIIKWPGN</sequence>
<reference evidence="2" key="1">
    <citation type="submission" date="2012-11" db="EMBL/GenBank/DDBJ databases">
        <title>Dependencies among metagenomic species, viruses, plasmids and units of genetic variation.</title>
        <authorList>
            <person name="Nielsen H.B."/>
            <person name="Almeida M."/>
            <person name="Juncker A.S."/>
            <person name="Rasmussen S."/>
            <person name="Li J."/>
            <person name="Sunagawa S."/>
            <person name="Plichta D."/>
            <person name="Gautier L."/>
            <person name="Le Chatelier E."/>
            <person name="Peletier E."/>
            <person name="Bonde I."/>
            <person name="Nielsen T."/>
            <person name="Manichanh C."/>
            <person name="Arumugam M."/>
            <person name="Batto J."/>
            <person name="Santos M.B.Q.D."/>
            <person name="Blom N."/>
            <person name="Borruel N."/>
            <person name="Burgdorf K.S."/>
            <person name="Boumezbeur F."/>
            <person name="Casellas F."/>
            <person name="Dore J."/>
            <person name="Guarner F."/>
            <person name="Hansen T."/>
            <person name="Hildebrand F."/>
            <person name="Kaas R.S."/>
            <person name="Kennedy S."/>
            <person name="Kristiansen K."/>
            <person name="Kultima J.R."/>
            <person name="Leonard P."/>
            <person name="Levenez F."/>
            <person name="Lund O."/>
            <person name="Moumen B."/>
            <person name="Le Paslier D."/>
            <person name="Pons N."/>
            <person name="Pedersen O."/>
            <person name="Prifti E."/>
            <person name="Qin J."/>
            <person name="Raes J."/>
            <person name="Tap J."/>
            <person name="Tims S."/>
            <person name="Ussery D.W."/>
            <person name="Yamada T."/>
            <person name="MetaHit consortium"/>
            <person name="Renault P."/>
            <person name="Sicheritz-Ponten T."/>
            <person name="Bork P."/>
            <person name="Wang J."/>
            <person name="Brunak S."/>
            <person name="Ehrlich S.D."/>
        </authorList>
    </citation>
    <scope>NUCLEOTIDE SEQUENCE [LARGE SCALE GENOMIC DNA]</scope>
</reference>
<dbReference type="SUPFAM" id="SSF51294">
    <property type="entry name" value="Hedgehog/intein (Hint) domain"/>
    <property type="match status" value="1"/>
</dbReference>
<feature type="domain" description="Hint" evidence="1">
    <location>
        <begin position="7"/>
        <end position="101"/>
    </location>
</feature>
<dbReference type="Proteomes" id="UP000017938">
    <property type="component" value="Unassembled WGS sequence"/>
</dbReference>
<dbReference type="STRING" id="1263015.BN580_00058"/>
<gene>
    <name evidence="2" type="ORF">BN580_00058</name>
</gene>
<organism evidence="2 3">
    <name type="scientific">Candidatus Colimorpha enterica</name>
    <dbReference type="NCBI Taxonomy" id="3083063"/>
    <lineage>
        <taxon>Bacteria</taxon>
        <taxon>Pseudomonadati</taxon>
        <taxon>Bacteroidota</taxon>
        <taxon>Bacteroidia</taxon>
        <taxon>Bacteroidales</taxon>
        <taxon>Candidatus Colimorpha</taxon>
    </lineage>
</organism>